<dbReference type="NCBIfam" id="TIGR01126">
    <property type="entry name" value="pdi_dom"/>
    <property type="match status" value="2"/>
</dbReference>
<evidence type="ECO:0000256" key="6">
    <source>
        <dbReference type="ARBA" id="ARBA00023157"/>
    </source>
</evidence>
<dbReference type="InterPro" id="IPR005788">
    <property type="entry name" value="PDI_thioredoxin-like_dom"/>
</dbReference>
<evidence type="ECO:0000313" key="13">
    <source>
        <dbReference type="Proteomes" id="UP001296104"/>
    </source>
</evidence>
<keyword evidence="13" id="KW-1185">Reference proteome</keyword>
<feature type="domain" description="Thioredoxin" evidence="11">
    <location>
        <begin position="7"/>
        <end position="130"/>
    </location>
</feature>
<dbReference type="Proteomes" id="UP001296104">
    <property type="component" value="Unassembled WGS sequence"/>
</dbReference>
<keyword evidence="6" id="KW-1015">Disulfide bond</keyword>
<dbReference type="Gene3D" id="3.40.30.10">
    <property type="entry name" value="Glutaredoxin"/>
    <property type="match status" value="2"/>
</dbReference>
<dbReference type="PANTHER" id="PTHR45672">
    <property type="entry name" value="PROTEIN DISULFIDE-ISOMERASE C17H9.14C-RELATED"/>
    <property type="match status" value="1"/>
</dbReference>
<accession>A0AAI8YRS4</accession>
<evidence type="ECO:0000313" key="12">
    <source>
        <dbReference type="EMBL" id="CAK3797075.1"/>
    </source>
</evidence>
<evidence type="ECO:0000256" key="3">
    <source>
        <dbReference type="ARBA" id="ARBA00012723"/>
    </source>
</evidence>
<dbReference type="SUPFAM" id="SSF52833">
    <property type="entry name" value="Thioredoxin-like"/>
    <property type="match status" value="2"/>
</dbReference>
<comment type="caution">
    <text evidence="12">The sequence shown here is derived from an EMBL/GenBank/DDBJ whole genome shotgun (WGS) entry which is preliminary data.</text>
</comment>
<evidence type="ECO:0000259" key="11">
    <source>
        <dbReference type="PROSITE" id="PS51352"/>
    </source>
</evidence>
<feature type="chain" id="PRO_5042472424" description="protein disulfide-isomerase" evidence="10">
    <location>
        <begin position="20"/>
        <end position="361"/>
    </location>
</feature>
<evidence type="ECO:0000256" key="9">
    <source>
        <dbReference type="RuleBase" id="RU004208"/>
    </source>
</evidence>
<evidence type="ECO:0000256" key="1">
    <source>
        <dbReference type="ARBA" id="ARBA00001182"/>
    </source>
</evidence>
<reference evidence="12" key="1">
    <citation type="submission" date="2023-11" db="EMBL/GenBank/DDBJ databases">
        <authorList>
            <person name="Alioto T."/>
            <person name="Alioto T."/>
            <person name="Gomez Garrido J."/>
        </authorList>
    </citation>
    <scope>NUCLEOTIDE SEQUENCE</scope>
</reference>
<dbReference type="GO" id="GO:0005783">
    <property type="term" value="C:endoplasmic reticulum"/>
    <property type="evidence" value="ECO:0007669"/>
    <property type="project" value="InterPro"/>
</dbReference>
<dbReference type="SUPFAM" id="SSF47933">
    <property type="entry name" value="ERP29 C domain-like"/>
    <property type="match status" value="1"/>
</dbReference>
<evidence type="ECO:0000256" key="2">
    <source>
        <dbReference type="ARBA" id="ARBA00006347"/>
    </source>
</evidence>
<dbReference type="InterPro" id="IPR017937">
    <property type="entry name" value="Thioredoxin_CS"/>
</dbReference>
<keyword evidence="4 10" id="KW-0732">Signal</keyword>
<dbReference type="Gene3D" id="1.20.1150.12">
    <property type="entry name" value="Endoplasmic reticulum resident protein 29, C-terminal domain"/>
    <property type="match status" value="1"/>
</dbReference>
<sequence>MFRLTQLFVAALAAVGTSASAVIDLKPDNFDDVVLKSGKPTLVEFFAPWCGHCKTLAPIYEELASSFEFAKDKVTIAKVDADAEKELGKRFGISGFPTLKFFDGKKVDPEDYKSGRDIESLSAFITEKTGVRAKAAKKPESAVKMLTDENWGEEIGKDKDVIVAFTAPWCGHCKSLAPVWEQVAQDFAAETGVTIAKVDCEAPNAKATAEKEGVKSYPTIKYFPKKSKTGVPYESGRAEKDIVEFMNEKAGTFRAPGGSLNALAGVIPSLDSAIANLQSGGDKAYQELFKQAGKAKDKYAEYYTKVGKKLQENAGYVNKELTRLQNMIAKGNLAPEKKDDLISRSNILKVFKGEETEKSEL</sequence>
<evidence type="ECO:0000256" key="10">
    <source>
        <dbReference type="SAM" id="SignalP"/>
    </source>
</evidence>
<comment type="similarity">
    <text evidence="2 9">Belongs to the protein disulfide isomerase family.</text>
</comment>
<keyword evidence="7" id="KW-0413">Isomerase</keyword>
<protein>
    <recommendedName>
        <fullName evidence="3">protein disulfide-isomerase</fullName>
        <ecNumber evidence="3">5.3.4.1</ecNumber>
    </recommendedName>
</protein>
<dbReference type="PANTHER" id="PTHR45672:SF11">
    <property type="entry name" value="PROTEIN DISULFIDE-ISOMERASE C17H9.14C"/>
    <property type="match status" value="1"/>
</dbReference>
<dbReference type="CDD" id="cd00238">
    <property type="entry name" value="ERp29c"/>
    <property type="match status" value="1"/>
</dbReference>
<keyword evidence="5" id="KW-0677">Repeat</keyword>
<gene>
    <name evidence="12" type="ORF">LECACI_7A000798</name>
</gene>
<feature type="domain" description="Thioredoxin" evidence="11">
    <location>
        <begin position="132"/>
        <end position="251"/>
    </location>
</feature>
<evidence type="ECO:0000256" key="4">
    <source>
        <dbReference type="ARBA" id="ARBA00022729"/>
    </source>
</evidence>
<comment type="catalytic activity">
    <reaction evidence="1">
        <text>Catalyzes the rearrangement of -S-S- bonds in proteins.</text>
        <dbReference type="EC" id="5.3.4.1"/>
    </reaction>
</comment>
<evidence type="ECO:0000256" key="5">
    <source>
        <dbReference type="ARBA" id="ARBA00022737"/>
    </source>
</evidence>
<dbReference type="GO" id="GO:0006457">
    <property type="term" value="P:protein folding"/>
    <property type="evidence" value="ECO:0007669"/>
    <property type="project" value="TreeGrafter"/>
</dbReference>
<dbReference type="InterPro" id="IPR036356">
    <property type="entry name" value="ERp29_C_sf"/>
</dbReference>
<dbReference type="EC" id="5.3.4.1" evidence="3"/>
<dbReference type="Pfam" id="PF00085">
    <property type="entry name" value="Thioredoxin"/>
    <property type="match status" value="2"/>
</dbReference>
<dbReference type="GO" id="GO:0003756">
    <property type="term" value="F:protein disulfide isomerase activity"/>
    <property type="evidence" value="ECO:0007669"/>
    <property type="project" value="UniProtKB-EC"/>
</dbReference>
<dbReference type="EMBL" id="CAVMBE010000003">
    <property type="protein sequence ID" value="CAK3797075.1"/>
    <property type="molecule type" value="Genomic_DNA"/>
</dbReference>
<dbReference type="PROSITE" id="PS51352">
    <property type="entry name" value="THIOREDOXIN_2"/>
    <property type="match status" value="2"/>
</dbReference>
<organism evidence="12 13">
    <name type="scientific">Lecanosticta acicola</name>
    <dbReference type="NCBI Taxonomy" id="111012"/>
    <lineage>
        <taxon>Eukaryota</taxon>
        <taxon>Fungi</taxon>
        <taxon>Dikarya</taxon>
        <taxon>Ascomycota</taxon>
        <taxon>Pezizomycotina</taxon>
        <taxon>Dothideomycetes</taxon>
        <taxon>Dothideomycetidae</taxon>
        <taxon>Mycosphaerellales</taxon>
        <taxon>Mycosphaerellaceae</taxon>
        <taxon>Lecanosticta</taxon>
    </lineage>
</organism>
<dbReference type="CDD" id="cd02998">
    <property type="entry name" value="PDI_a_ERp38"/>
    <property type="match status" value="1"/>
</dbReference>
<dbReference type="InterPro" id="IPR011679">
    <property type="entry name" value="ERp29_C"/>
</dbReference>
<dbReference type="Pfam" id="PF07749">
    <property type="entry name" value="ERp29"/>
    <property type="match status" value="1"/>
</dbReference>
<keyword evidence="8" id="KW-0676">Redox-active center</keyword>
<feature type="signal peptide" evidence="10">
    <location>
        <begin position="1"/>
        <end position="19"/>
    </location>
</feature>
<dbReference type="PRINTS" id="PR00421">
    <property type="entry name" value="THIOREDOXIN"/>
</dbReference>
<proteinExistence type="inferred from homology"/>
<dbReference type="PROSITE" id="PS00194">
    <property type="entry name" value="THIOREDOXIN_1"/>
    <property type="match status" value="2"/>
</dbReference>
<dbReference type="InterPro" id="IPR036249">
    <property type="entry name" value="Thioredoxin-like_sf"/>
</dbReference>
<dbReference type="InterPro" id="IPR051063">
    <property type="entry name" value="PDI"/>
</dbReference>
<dbReference type="InterPro" id="IPR013766">
    <property type="entry name" value="Thioredoxin_domain"/>
</dbReference>
<evidence type="ECO:0000256" key="8">
    <source>
        <dbReference type="ARBA" id="ARBA00023284"/>
    </source>
</evidence>
<dbReference type="FunFam" id="3.40.30.10:FF:000032">
    <property type="entry name" value="Protein disulfide-isomerase A6 homolog"/>
    <property type="match status" value="1"/>
</dbReference>
<evidence type="ECO:0000256" key="7">
    <source>
        <dbReference type="ARBA" id="ARBA00023235"/>
    </source>
</evidence>
<name>A0AAI8YRS4_9PEZI</name>
<dbReference type="AlphaFoldDB" id="A0AAI8YRS4"/>